<sequence>MTVAKHVALAASFLLGAPLMAQTPPPPPPPEAMTTAAPYVDAAGRSDLYEINSSQIALQKSQDPKVQAFARMLIQHHQKTTAATMKAASKAGLTPPPPALDPGATASINELQSASPADFDRIYLAQQVPAHQAALNLHQSYAQGGDQAPLRTSAKSAVPIVKKHLDQATKMQAGGGAHGGHKM</sequence>
<dbReference type="EMBL" id="FOZG01000002">
    <property type="protein sequence ID" value="SFR97030.1"/>
    <property type="molecule type" value="Genomic_DNA"/>
</dbReference>
<keyword evidence="4" id="KW-1185">Reference proteome</keyword>
<feature type="signal peptide" evidence="1">
    <location>
        <begin position="1"/>
        <end position="21"/>
    </location>
</feature>
<dbReference type="Proteomes" id="UP000198824">
    <property type="component" value="Unassembled WGS sequence"/>
</dbReference>
<organism evidence="3 4">
    <name type="scientific">Sphingomonas jatrophae</name>
    <dbReference type="NCBI Taxonomy" id="1166337"/>
    <lineage>
        <taxon>Bacteria</taxon>
        <taxon>Pseudomonadati</taxon>
        <taxon>Pseudomonadota</taxon>
        <taxon>Alphaproteobacteria</taxon>
        <taxon>Sphingomonadales</taxon>
        <taxon>Sphingomonadaceae</taxon>
        <taxon>Sphingomonas</taxon>
    </lineage>
</organism>
<gene>
    <name evidence="3" type="ORF">SAMN05192580_2110</name>
</gene>
<dbReference type="Pfam" id="PF13628">
    <property type="entry name" value="DUF4142"/>
    <property type="match status" value="1"/>
</dbReference>
<feature type="domain" description="DUF4142" evidence="2">
    <location>
        <begin position="37"/>
        <end position="171"/>
    </location>
</feature>
<evidence type="ECO:0000259" key="2">
    <source>
        <dbReference type="Pfam" id="PF13628"/>
    </source>
</evidence>
<dbReference type="PANTHER" id="PTHR38593">
    <property type="entry name" value="BLR2558 PROTEIN"/>
    <property type="match status" value="1"/>
</dbReference>
<name>A0A1I6L1C8_9SPHN</name>
<evidence type="ECO:0000256" key="1">
    <source>
        <dbReference type="SAM" id="SignalP"/>
    </source>
</evidence>
<dbReference type="PANTHER" id="PTHR38593:SF1">
    <property type="entry name" value="BLR2558 PROTEIN"/>
    <property type="match status" value="1"/>
</dbReference>
<feature type="chain" id="PRO_5011676824" evidence="1">
    <location>
        <begin position="22"/>
        <end position="183"/>
    </location>
</feature>
<dbReference type="STRING" id="1166337.SAMN05192580_2110"/>
<dbReference type="InterPro" id="IPR025419">
    <property type="entry name" value="DUF4142"/>
</dbReference>
<proteinExistence type="predicted"/>
<dbReference type="InterPro" id="IPR012347">
    <property type="entry name" value="Ferritin-like"/>
</dbReference>
<evidence type="ECO:0000313" key="4">
    <source>
        <dbReference type="Proteomes" id="UP000198824"/>
    </source>
</evidence>
<dbReference type="RefSeq" id="WP_093314355.1">
    <property type="nucleotide sequence ID" value="NZ_FOZG01000002.1"/>
</dbReference>
<evidence type="ECO:0000313" key="3">
    <source>
        <dbReference type="EMBL" id="SFR97030.1"/>
    </source>
</evidence>
<reference evidence="3 4" key="1">
    <citation type="submission" date="2016-10" db="EMBL/GenBank/DDBJ databases">
        <authorList>
            <person name="de Groot N.N."/>
        </authorList>
    </citation>
    <scope>NUCLEOTIDE SEQUENCE [LARGE SCALE GENOMIC DNA]</scope>
    <source>
        <strain evidence="3 4">S5-249</strain>
    </source>
</reference>
<protein>
    <submittedName>
        <fullName evidence="3">Putative membrane protein</fullName>
    </submittedName>
</protein>
<accession>A0A1I6L1C8</accession>
<dbReference type="Gene3D" id="1.20.1260.10">
    <property type="match status" value="1"/>
</dbReference>
<keyword evidence="1" id="KW-0732">Signal</keyword>
<dbReference type="OrthoDB" id="8005547at2"/>
<dbReference type="AlphaFoldDB" id="A0A1I6L1C8"/>